<gene>
    <name evidence="3" type="ORF">HGA13_06750</name>
</gene>
<feature type="domain" description="MaoC-like" evidence="2">
    <location>
        <begin position="21"/>
        <end position="124"/>
    </location>
</feature>
<dbReference type="RefSeq" id="WP_068037470.1">
    <property type="nucleotide sequence ID" value="NZ_JAAXOO010000001.1"/>
</dbReference>
<organism evidence="3 4">
    <name type="scientific">Nocardia speluncae</name>
    <dbReference type="NCBI Taxonomy" id="419477"/>
    <lineage>
        <taxon>Bacteria</taxon>
        <taxon>Bacillati</taxon>
        <taxon>Actinomycetota</taxon>
        <taxon>Actinomycetes</taxon>
        <taxon>Mycobacteriales</taxon>
        <taxon>Nocardiaceae</taxon>
        <taxon>Nocardia</taxon>
    </lineage>
</organism>
<dbReference type="InterPro" id="IPR039375">
    <property type="entry name" value="NodN-like"/>
</dbReference>
<evidence type="ECO:0000259" key="2">
    <source>
        <dbReference type="Pfam" id="PF01575"/>
    </source>
</evidence>
<reference evidence="3 4" key="1">
    <citation type="submission" date="2020-04" db="EMBL/GenBank/DDBJ databases">
        <title>MicrobeNet Type strains.</title>
        <authorList>
            <person name="Nicholson A.C."/>
        </authorList>
    </citation>
    <scope>NUCLEOTIDE SEQUENCE [LARGE SCALE GENOMIC DNA]</scope>
    <source>
        <strain evidence="3 4">DSM 45078</strain>
    </source>
</reference>
<comment type="caution">
    <text evidence="3">The sequence shown here is derived from an EMBL/GenBank/DDBJ whole genome shotgun (WGS) entry which is preliminary data.</text>
</comment>
<dbReference type="Pfam" id="PF01575">
    <property type="entry name" value="MaoC_dehydratas"/>
    <property type="match status" value="1"/>
</dbReference>
<dbReference type="Gene3D" id="3.10.129.10">
    <property type="entry name" value="Hotdog Thioesterase"/>
    <property type="match status" value="1"/>
</dbReference>
<dbReference type="Proteomes" id="UP000565715">
    <property type="component" value="Unassembled WGS sequence"/>
</dbReference>
<dbReference type="InterPro" id="IPR029069">
    <property type="entry name" value="HotDog_dom_sf"/>
</dbReference>
<proteinExistence type="inferred from homology"/>
<dbReference type="SUPFAM" id="SSF54637">
    <property type="entry name" value="Thioesterase/thiol ester dehydrase-isomerase"/>
    <property type="match status" value="1"/>
</dbReference>
<dbReference type="EMBL" id="JAAXOO010000001">
    <property type="protein sequence ID" value="NKY32777.1"/>
    <property type="molecule type" value="Genomic_DNA"/>
</dbReference>
<comment type="similarity">
    <text evidence="1">Belongs to the enoyl-CoA hydratase/isomerase family.</text>
</comment>
<evidence type="ECO:0000313" key="3">
    <source>
        <dbReference type="EMBL" id="NKY32777.1"/>
    </source>
</evidence>
<dbReference type="PANTHER" id="PTHR42993">
    <property type="entry name" value="MAOC-LIKE DEHYDRATASE DOMAIN-CONTAINING PROTEIN"/>
    <property type="match status" value="1"/>
</dbReference>
<name>A0A846XBH8_9NOCA</name>
<dbReference type="CDD" id="cd03450">
    <property type="entry name" value="NodN"/>
    <property type="match status" value="1"/>
</dbReference>
<keyword evidence="4" id="KW-1185">Reference proteome</keyword>
<dbReference type="AlphaFoldDB" id="A0A846XBH8"/>
<protein>
    <submittedName>
        <fullName evidence="3">MaoC family dehydratase</fullName>
    </submittedName>
</protein>
<evidence type="ECO:0000256" key="1">
    <source>
        <dbReference type="ARBA" id="ARBA00005254"/>
    </source>
</evidence>
<dbReference type="InterPro" id="IPR002539">
    <property type="entry name" value="MaoC-like_dom"/>
</dbReference>
<evidence type="ECO:0000313" key="4">
    <source>
        <dbReference type="Proteomes" id="UP000565715"/>
    </source>
</evidence>
<accession>A0A846XBH8</accession>
<sequence>MTAVDFHTTHLSNLGELDALAGSSLGTSAWFTVDQNRIQTFADATDDQQWIHTDPERAAAESPFGGPIAHGYLTLSLIIPMWDEILTVDSVTMAVNYGLNKVRFTNPVPAGSRIRLNAGLKSVETLPKNGVQVVIDGKIEIENTERPAVIAEAIYRFFE</sequence>
<dbReference type="PANTHER" id="PTHR42993:SF1">
    <property type="entry name" value="MAOC-LIKE DEHYDRATASE DOMAIN-CONTAINING PROTEIN"/>
    <property type="match status" value="1"/>
</dbReference>